<organism evidence="2 3">
    <name type="scientific">Obba rivulosa</name>
    <dbReference type="NCBI Taxonomy" id="1052685"/>
    <lineage>
        <taxon>Eukaryota</taxon>
        <taxon>Fungi</taxon>
        <taxon>Dikarya</taxon>
        <taxon>Basidiomycota</taxon>
        <taxon>Agaricomycotina</taxon>
        <taxon>Agaricomycetes</taxon>
        <taxon>Polyporales</taxon>
        <taxon>Gelatoporiaceae</taxon>
        <taxon>Obba</taxon>
    </lineage>
</organism>
<accession>A0A8E2AH12</accession>
<feature type="compositionally biased region" description="Low complexity" evidence="1">
    <location>
        <begin position="325"/>
        <end position="359"/>
    </location>
</feature>
<dbReference type="OrthoDB" id="3071736at2759"/>
<dbReference type="EMBL" id="KV722687">
    <property type="protein sequence ID" value="OCH84336.1"/>
    <property type="molecule type" value="Genomic_DNA"/>
</dbReference>
<feature type="compositionally biased region" description="Pro residues" evidence="1">
    <location>
        <begin position="536"/>
        <end position="554"/>
    </location>
</feature>
<protein>
    <submittedName>
        <fullName evidence="2">Uncharacterized protein</fullName>
    </submittedName>
</protein>
<reference evidence="2 3" key="1">
    <citation type="submission" date="2016-07" db="EMBL/GenBank/DDBJ databases">
        <title>Draft genome of the white-rot fungus Obba rivulosa 3A-2.</title>
        <authorList>
            <consortium name="DOE Joint Genome Institute"/>
            <person name="Miettinen O."/>
            <person name="Riley R."/>
            <person name="Acob R."/>
            <person name="Barry K."/>
            <person name="Cullen D."/>
            <person name="De Vries R."/>
            <person name="Hainaut M."/>
            <person name="Hatakka A."/>
            <person name="Henrissat B."/>
            <person name="Hilden K."/>
            <person name="Kuo R."/>
            <person name="Labutti K."/>
            <person name="Lipzen A."/>
            <person name="Makela M.R."/>
            <person name="Sandor L."/>
            <person name="Spatafora J.W."/>
            <person name="Grigoriev I.V."/>
            <person name="Hibbett D.S."/>
        </authorList>
    </citation>
    <scope>NUCLEOTIDE SEQUENCE [LARGE SCALE GENOMIC DNA]</scope>
    <source>
        <strain evidence="2 3">3A-2</strain>
    </source>
</reference>
<name>A0A8E2AH12_9APHY</name>
<evidence type="ECO:0000313" key="2">
    <source>
        <dbReference type="EMBL" id="OCH84336.1"/>
    </source>
</evidence>
<feature type="compositionally biased region" description="Polar residues" evidence="1">
    <location>
        <begin position="314"/>
        <end position="323"/>
    </location>
</feature>
<feature type="compositionally biased region" description="Low complexity" evidence="1">
    <location>
        <begin position="97"/>
        <end position="108"/>
    </location>
</feature>
<feature type="compositionally biased region" description="Basic and acidic residues" evidence="1">
    <location>
        <begin position="32"/>
        <end position="44"/>
    </location>
</feature>
<feature type="compositionally biased region" description="Polar residues" evidence="1">
    <location>
        <begin position="183"/>
        <end position="196"/>
    </location>
</feature>
<evidence type="ECO:0000313" key="3">
    <source>
        <dbReference type="Proteomes" id="UP000250043"/>
    </source>
</evidence>
<sequence length="680" mass="72886">MQSTLTTHPVAASKRDIDPKLGDLFQQLCLQERDDAPDNPHIPDRNSYMDPDTDGWIQAEYKWALDEAADSAVSLPYLDDEGPDACGPHIYDPTLFSPPQSKPSSPSRRSIKLHDHNDDKPLPEVPQSPRFHAHRPPPIPPPSPRSPRVFASSPLSPPLSPRLAEFPSPPVSPQSRAFPRSRPPSTSNASMASVRNTPPKAVPTKRHATYPSISSTLDLLGDRETELEKRAGVYVDPAEPSVVEKIAATPRSRSGSVMTSSGSIGRGSVGRGSVGRSSIDTPRASMGTPRSSMVVPGPSFPPPVRKQRPALPTLLTSTSSPQLRTLAQLAATTPSASTATLIPARPSFSSLSGASASSAPQHATASAPVTSAHTPQIPPLGIEEEEQQLPSRWSLDSIASRPAPSAYTPPPGAAPASPQSAKARKRDRLISFISRGRSGSLGKVPAASGSPSARPSLDVARRSTSKEPLFEMVAPPSISASSSLSSSVSSLLATPLDSAAPSPRPQYSDPFSPTSDSFFPDSGAKGRFAESADEFPAPPPSPPPEPTLPLPSPGTPTASFFFPPRPPSLFAALRLSKRRKRKLVISGAPFSEGTETHAFARAALGAEDLALRRGEQRRRYENVVRWCEGFGALRKIERKDDGSLHVYWKDWEVADRVCRIQAQVYIKDVGRVSLAWHYIN</sequence>
<evidence type="ECO:0000256" key="1">
    <source>
        <dbReference type="SAM" id="MobiDB-lite"/>
    </source>
</evidence>
<feature type="region of interest" description="Disordered" evidence="1">
    <location>
        <begin position="32"/>
        <end position="53"/>
    </location>
</feature>
<dbReference type="AlphaFoldDB" id="A0A8E2AH12"/>
<feature type="compositionally biased region" description="Gly residues" evidence="1">
    <location>
        <begin position="264"/>
        <end position="273"/>
    </location>
</feature>
<feature type="region of interest" description="Disordered" evidence="1">
    <location>
        <begin position="75"/>
        <end position="217"/>
    </location>
</feature>
<feature type="compositionally biased region" description="Pro residues" evidence="1">
    <location>
        <begin position="136"/>
        <end position="145"/>
    </location>
</feature>
<feature type="compositionally biased region" description="Basic and acidic residues" evidence="1">
    <location>
        <begin position="112"/>
        <end position="122"/>
    </location>
</feature>
<feature type="compositionally biased region" description="Polar residues" evidence="1">
    <location>
        <begin position="360"/>
        <end position="374"/>
    </location>
</feature>
<gene>
    <name evidence="2" type="ORF">OBBRIDRAFT_415717</name>
</gene>
<feature type="compositionally biased region" description="Low complexity" evidence="1">
    <location>
        <begin position="252"/>
        <end position="263"/>
    </location>
</feature>
<feature type="compositionally biased region" description="Basic and acidic residues" evidence="1">
    <location>
        <begin position="459"/>
        <end position="468"/>
    </location>
</feature>
<dbReference type="Proteomes" id="UP000250043">
    <property type="component" value="Unassembled WGS sequence"/>
</dbReference>
<feature type="region of interest" description="Disordered" evidence="1">
    <location>
        <begin position="490"/>
        <end position="555"/>
    </location>
</feature>
<keyword evidence="3" id="KW-1185">Reference proteome</keyword>
<feature type="compositionally biased region" description="Low complexity" evidence="1">
    <location>
        <begin position="508"/>
        <end position="522"/>
    </location>
</feature>
<feature type="region of interest" description="Disordered" evidence="1">
    <location>
        <begin position="245"/>
        <end position="468"/>
    </location>
</feature>
<proteinExistence type="predicted"/>
<feature type="compositionally biased region" description="Low complexity" evidence="1">
    <location>
        <begin position="445"/>
        <end position="456"/>
    </location>
</feature>